<keyword evidence="3" id="KW-1185">Reference proteome</keyword>
<feature type="region of interest" description="Disordered" evidence="1">
    <location>
        <begin position="770"/>
        <end position="904"/>
    </location>
</feature>
<dbReference type="InParanoid" id="K3WYV7"/>
<dbReference type="VEuPathDB" id="FungiDB:PYU1_G010136"/>
<organism evidence="2 3">
    <name type="scientific">Globisporangium ultimum (strain ATCC 200006 / CBS 805.95 / DAOM BR144)</name>
    <name type="common">Pythium ultimum</name>
    <dbReference type="NCBI Taxonomy" id="431595"/>
    <lineage>
        <taxon>Eukaryota</taxon>
        <taxon>Sar</taxon>
        <taxon>Stramenopiles</taxon>
        <taxon>Oomycota</taxon>
        <taxon>Peronosporomycetes</taxon>
        <taxon>Pythiales</taxon>
        <taxon>Pythiaceae</taxon>
        <taxon>Globisporangium</taxon>
    </lineage>
</organism>
<dbReference type="eggNOG" id="ENOG502SVM8">
    <property type="taxonomic scope" value="Eukaryota"/>
</dbReference>
<feature type="compositionally biased region" description="Acidic residues" evidence="1">
    <location>
        <begin position="661"/>
        <end position="671"/>
    </location>
</feature>
<evidence type="ECO:0000256" key="1">
    <source>
        <dbReference type="SAM" id="MobiDB-lite"/>
    </source>
</evidence>
<dbReference type="EMBL" id="GL376623">
    <property type="status" value="NOT_ANNOTATED_CDS"/>
    <property type="molecule type" value="Genomic_DNA"/>
</dbReference>
<feature type="compositionally biased region" description="Polar residues" evidence="1">
    <location>
        <begin position="849"/>
        <end position="881"/>
    </location>
</feature>
<reference evidence="3" key="1">
    <citation type="journal article" date="2010" name="Genome Biol.">
        <title>Genome sequence of the necrotrophic plant pathogen Pythium ultimum reveals original pathogenicity mechanisms and effector repertoire.</title>
        <authorList>
            <person name="Levesque C.A."/>
            <person name="Brouwer H."/>
            <person name="Cano L."/>
            <person name="Hamilton J.P."/>
            <person name="Holt C."/>
            <person name="Huitema E."/>
            <person name="Raffaele S."/>
            <person name="Robideau G.P."/>
            <person name="Thines M."/>
            <person name="Win J."/>
            <person name="Zerillo M.M."/>
            <person name="Beakes G.W."/>
            <person name="Boore J.L."/>
            <person name="Busam D."/>
            <person name="Dumas B."/>
            <person name="Ferriera S."/>
            <person name="Fuerstenberg S.I."/>
            <person name="Gachon C.M."/>
            <person name="Gaulin E."/>
            <person name="Govers F."/>
            <person name="Grenville-Briggs L."/>
            <person name="Horner N."/>
            <person name="Hostetler J."/>
            <person name="Jiang R.H."/>
            <person name="Johnson J."/>
            <person name="Krajaejun T."/>
            <person name="Lin H."/>
            <person name="Meijer H.J."/>
            <person name="Moore B."/>
            <person name="Morris P."/>
            <person name="Phuntmart V."/>
            <person name="Puiu D."/>
            <person name="Shetty J."/>
            <person name="Stajich J.E."/>
            <person name="Tripathy S."/>
            <person name="Wawra S."/>
            <person name="van West P."/>
            <person name="Whitty B.R."/>
            <person name="Coutinho P.M."/>
            <person name="Henrissat B."/>
            <person name="Martin F."/>
            <person name="Thomas P.D."/>
            <person name="Tyler B.M."/>
            <person name="De Vries R.P."/>
            <person name="Kamoun S."/>
            <person name="Yandell M."/>
            <person name="Tisserat N."/>
            <person name="Buell C.R."/>
        </authorList>
    </citation>
    <scope>NUCLEOTIDE SEQUENCE</scope>
    <source>
        <strain evidence="3">DAOM:BR144</strain>
    </source>
</reference>
<evidence type="ECO:0000313" key="3">
    <source>
        <dbReference type="Proteomes" id="UP000019132"/>
    </source>
</evidence>
<feature type="compositionally biased region" description="Polar residues" evidence="1">
    <location>
        <begin position="474"/>
        <end position="508"/>
    </location>
</feature>
<feature type="compositionally biased region" description="Polar residues" evidence="1">
    <location>
        <begin position="781"/>
        <end position="792"/>
    </location>
</feature>
<accession>K3WYV7</accession>
<reference evidence="3" key="2">
    <citation type="submission" date="2010-04" db="EMBL/GenBank/DDBJ databases">
        <authorList>
            <person name="Buell R."/>
            <person name="Hamilton J."/>
            <person name="Hostetler J."/>
        </authorList>
    </citation>
    <scope>NUCLEOTIDE SEQUENCE [LARGE SCALE GENOMIC DNA]</scope>
    <source>
        <strain evidence="3">DAOM:BR144</strain>
    </source>
</reference>
<feature type="compositionally biased region" description="Basic and acidic residues" evidence="1">
    <location>
        <begin position="58"/>
        <end position="77"/>
    </location>
</feature>
<evidence type="ECO:0000313" key="2">
    <source>
        <dbReference type="EnsemblProtists" id="PYU1_T010156"/>
    </source>
</evidence>
<feature type="region of interest" description="Disordered" evidence="1">
    <location>
        <begin position="474"/>
        <end position="516"/>
    </location>
</feature>
<proteinExistence type="predicted"/>
<dbReference type="HOGENOM" id="CLU_320940_0_0_1"/>
<dbReference type="EnsemblProtists" id="PYU1_T010156">
    <property type="protein sequence ID" value="PYU1_T010156"/>
    <property type="gene ID" value="PYU1_G010136"/>
</dbReference>
<name>K3WYV7_GLOUD</name>
<feature type="compositionally biased region" description="Basic and acidic residues" evidence="1">
    <location>
        <begin position="801"/>
        <end position="812"/>
    </location>
</feature>
<sequence>MEYEDKHAFPPANRSRVGSPRHSVSSVSSMSSVKNSPAPPSNAKSFANSPTPTNLRTRHSESELHSPRNRSQMDEYPRYEAKKKMSADFSDDTMSVGSIGGESPKSDKGSWRIHSAVAGPFLTGPLARDFRSEDLKTPRGKARDDMNFDQTGLLFPLAPVLDVIPDTPRGPHRYHSQGFTDVSRFGNNAQALDGFNLDGGAAAYPSEPARPTTAFNSARRGTNPQVHDNNYANYANQSDYESAQYAADGQQYNHENGHQSSAIVASQGNSSASHAPSYAGIVARNAASSSEQSLVSSSSTASDSLETLTKGMADSMAQILAKTQNGRSYGEVQLTTLVQKIHMHMNIMGRTSAAIREDYNKIKAKLEQTITDKKVLEATNYHLQQLVQQYEVERQYFHQYVLHSLQSQSSLIYESMGNLTQNVAQSKYTIEELSARLSQELTNMRGSHTNGNESQLKDILEEIKRAVDMSVLHNQNNNNGTQHSFDAGSHSNQASSRSPHANSTPSKADSTRKEQDAAGSGKFVPFLLALLLWVATLAGVYYGAKSSALSELQGQQPSSSSSGALLPSDLDSIVDQISQKLESVVQTSDVRKLVYSELTENPHLVESIGSVVDKDSTDPATSSDSKFTIDASDIVNEITPASEDLSADDIIARTESSVGTEDAEDDSDADGSVESVIPPSESPVEDQESSPLIDPIEPSIISVPDNELDVSAFESSAAGVIEVIDTTYDVAVEPELIESSDDEAQIDVATADEIEAIEPSTGDIETAVESLDEDADPISPSLVSSQEKSSTVDADILEIDESAKTEGEKEPETTLEVEDALSGKSDKQPEDVIVADLTGSAESPAAAASMTTNVGGDVDASTTLATETSVNDPESSKSTALEDTETSFEPADTSEEAVLPSDDE</sequence>
<reference evidence="2" key="3">
    <citation type="submission" date="2015-02" db="UniProtKB">
        <authorList>
            <consortium name="EnsemblProtists"/>
        </authorList>
    </citation>
    <scope>IDENTIFICATION</scope>
    <source>
        <strain evidence="2">DAOM BR144</strain>
    </source>
</reference>
<feature type="region of interest" description="Disordered" evidence="1">
    <location>
        <begin position="1"/>
        <end position="77"/>
    </location>
</feature>
<dbReference type="Proteomes" id="UP000019132">
    <property type="component" value="Unassembled WGS sequence"/>
</dbReference>
<feature type="region of interest" description="Disordered" evidence="1">
    <location>
        <begin position="655"/>
        <end position="694"/>
    </location>
</feature>
<protein>
    <submittedName>
        <fullName evidence="2">Uncharacterized protein</fullName>
    </submittedName>
</protein>
<feature type="compositionally biased region" description="Polar residues" evidence="1">
    <location>
        <begin position="42"/>
        <end position="55"/>
    </location>
</feature>
<dbReference type="AlphaFoldDB" id="K3WYV7"/>
<dbReference type="STRING" id="431595.K3WYV7"/>
<feature type="compositionally biased region" description="Low complexity" evidence="1">
    <location>
        <begin position="14"/>
        <end position="36"/>
    </location>
</feature>